<dbReference type="Proteomes" id="UP000253941">
    <property type="component" value="Unassembled WGS sequence"/>
</dbReference>
<name>A0A369T774_9PROT</name>
<dbReference type="AlphaFoldDB" id="A0A369T774"/>
<evidence type="ECO:0000313" key="1">
    <source>
        <dbReference type="EMBL" id="RDD61170.1"/>
    </source>
</evidence>
<reference evidence="1 2" key="1">
    <citation type="submission" date="2018-07" db="EMBL/GenBank/DDBJ databases">
        <title>Venubactetium sediminum gen. nov., sp. nov., isolated from a marine solar saltern.</title>
        <authorList>
            <person name="Wang S."/>
        </authorList>
    </citation>
    <scope>NUCLEOTIDE SEQUENCE [LARGE SCALE GENOMIC DNA]</scope>
    <source>
        <strain evidence="1 2">WD2A32</strain>
    </source>
</reference>
<dbReference type="Gene3D" id="1.10.8.930">
    <property type="entry name" value="Protein of unknown function DUF1465"/>
    <property type="match status" value="1"/>
</dbReference>
<keyword evidence="2" id="KW-1185">Reference proteome</keyword>
<dbReference type="Pfam" id="PF07323">
    <property type="entry name" value="DUF1465"/>
    <property type="match status" value="1"/>
</dbReference>
<proteinExistence type="predicted"/>
<protein>
    <submittedName>
        <fullName evidence="1">DUF1465 family protein</fullName>
    </submittedName>
</protein>
<sequence>MAGAVAFFDRTYDEALALTREARDYIGGQGASERRAMTPDAMLVASCEEMRLTARMTQVMAWLLVQRAVHAGEMTRSQAAAKEHRLSGQDACLSGPVAPEVELPARLNDLLSRSRNLYERVQRLDATLDG</sequence>
<organism evidence="1 2">
    <name type="scientific">Ferruginivarius sediminum</name>
    <dbReference type="NCBI Taxonomy" id="2661937"/>
    <lineage>
        <taxon>Bacteria</taxon>
        <taxon>Pseudomonadati</taxon>
        <taxon>Pseudomonadota</taxon>
        <taxon>Alphaproteobacteria</taxon>
        <taxon>Rhodospirillales</taxon>
        <taxon>Rhodospirillaceae</taxon>
        <taxon>Ferruginivarius</taxon>
    </lineage>
</organism>
<dbReference type="InterPro" id="IPR010848">
    <property type="entry name" value="DUF1465"/>
</dbReference>
<accession>A0A369T774</accession>
<dbReference type="EMBL" id="QPMH01000015">
    <property type="protein sequence ID" value="RDD61170.1"/>
    <property type="molecule type" value="Genomic_DNA"/>
</dbReference>
<dbReference type="InterPro" id="IPR038301">
    <property type="entry name" value="AraC-like_sf"/>
</dbReference>
<comment type="caution">
    <text evidence="1">The sequence shown here is derived from an EMBL/GenBank/DDBJ whole genome shotgun (WGS) entry which is preliminary data.</text>
</comment>
<evidence type="ECO:0000313" key="2">
    <source>
        <dbReference type="Proteomes" id="UP000253941"/>
    </source>
</evidence>
<gene>
    <name evidence="1" type="ORF">DRB17_14705</name>
</gene>